<dbReference type="EMBL" id="JAUESC010000003">
    <property type="protein sequence ID" value="KAK0600889.1"/>
    <property type="molecule type" value="Genomic_DNA"/>
</dbReference>
<dbReference type="InterPro" id="IPR038661">
    <property type="entry name" value="Ribosomal_eL33_sf"/>
</dbReference>
<dbReference type="InterPro" id="IPR001780">
    <property type="entry name" value="Ribosomal_eL33"/>
</dbReference>
<dbReference type="Pfam" id="PF01247">
    <property type="entry name" value="Ribosomal_L35Ae"/>
    <property type="match status" value="1"/>
</dbReference>
<evidence type="ECO:0000256" key="1">
    <source>
        <dbReference type="ARBA" id="ARBA00009269"/>
    </source>
</evidence>
<reference evidence="4" key="2">
    <citation type="submission" date="2023-06" db="EMBL/GenBank/DDBJ databases">
        <authorList>
            <person name="Swenson N.G."/>
            <person name="Wegrzyn J.L."/>
            <person name="Mcevoy S.L."/>
        </authorList>
    </citation>
    <scope>NUCLEOTIDE SEQUENCE</scope>
    <source>
        <strain evidence="4">NS2018</strain>
        <tissue evidence="4">Leaf</tissue>
    </source>
</reference>
<organism evidence="4 5">
    <name type="scientific">Acer saccharum</name>
    <name type="common">Sugar maple</name>
    <dbReference type="NCBI Taxonomy" id="4024"/>
    <lineage>
        <taxon>Eukaryota</taxon>
        <taxon>Viridiplantae</taxon>
        <taxon>Streptophyta</taxon>
        <taxon>Embryophyta</taxon>
        <taxon>Tracheophyta</taxon>
        <taxon>Spermatophyta</taxon>
        <taxon>Magnoliopsida</taxon>
        <taxon>eudicotyledons</taxon>
        <taxon>Gunneridae</taxon>
        <taxon>Pentapetalae</taxon>
        <taxon>rosids</taxon>
        <taxon>malvids</taxon>
        <taxon>Sapindales</taxon>
        <taxon>Sapindaceae</taxon>
        <taxon>Hippocastanoideae</taxon>
        <taxon>Acereae</taxon>
        <taxon>Acer</taxon>
    </lineage>
</organism>
<comment type="caution">
    <text evidence="4">The sequence shown here is derived from an EMBL/GenBank/DDBJ whole genome shotgun (WGS) entry which is preliminary data.</text>
</comment>
<dbReference type="GO" id="GO:1990904">
    <property type="term" value="C:ribonucleoprotein complex"/>
    <property type="evidence" value="ECO:0007669"/>
    <property type="project" value="UniProtKB-KW"/>
</dbReference>
<sequence length="229" mass="27330">MMMIMKNIWCYHYRQGFSSKNHLASHFRRFHVYLGRRCYLCDDICLERFINLTTIRQQWFIQRLPFITFDFVRTVYSMPCPSSDNNSGLDPNLDLVYTSDSNTDCHTTYPYILSIFLESLTKIKQLLLQELVEPEVEVLEPPKKEEVSVRFYVHRTILGYKRSKSNQKSNQYSNTPLIQIDGVKMKQDVTWYVGKRMVYIYKIEKKKNGSHYQCIWGKVTWHHGKNDIV</sequence>
<reference evidence="4" key="1">
    <citation type="journal article" date="2022" name="Plant J.">
        <title>Strategies of tolerance reflected in two North American maple genomes.</title>
        <authorList>
            <person name="McEvoy S.L."/>
            <person name="Sezen U.U."/>
            <person name="Trouern-Trend A."/>
            <person name="McMahon S.M."/>
            <person name="Schaberg P.G."/>
            <person name="Yang J."/>
            <person name="Wegrzyn J.L."/>
            <person name="Swenson N.G."/>
        </authorList>
    </citation>
    <scope>NUCLEOTIDE SEQUENCE</scope>
    <source>
        <strain evidence="4">NS2018</strain>
    </source>
</reference>
<protein>
    <submittedName>
        <fullName evidence="4">Uncharacterized protein</fullName>
    </submittedName>
</protein>
<evidence type="ECO:0000256" key="3">
    <source>
        <dbReference type="ARBA" id="ARBA00023274"/>
    </source>
</evidence>
<keyword evidence="3" id="KW-0687">Ribonucleoprotein</keyword>
<dbReference type="PANTHER" id="PTHR10902">
    <property type="entry name" value="60S RIBOSOMAL PROTEIN L35A"/>
    <property type="match status" value="1"/>
</dbReference>
<gene>
    <name evidence="4" type="ORF">LWI29_019231</name>
</gene>
<dbReference type="SUPFAM" id="SSF50447">
    <property type="entry name" value="Translation proteins"/>
    <property type="match status" value="1"/>
</dbReference>
<dbReference type="GO" id="GO:0003735">
    <property type="term" value="F:structural constituent of ribosome"/>
    <property type="evidence" value="ECO:0007669"/>
    <property type="project" value="InterPro"/>
</dbReference>
<dbReference type="AlphaFoldDB" id="A0AA39SZ55"/>
<dbReference type="Proteomes" id="UP001168877">
    <property type="component" value="Unassembled WGS sequence"/>
</dbReference>
<dbReference type="InterPro" id="IPR009000">
    <property type="entry name" value="Transl_B-barrel_sf"/>
</dbReference>
<accession>A0AA39SZ55</accession>
<evidence type="ECO:0000313" key="4">
    <source>
        <dbReference type="EMBL" id="KAK0600889.1"/>
    </source>
</evidence>
<proteinExistence type="inferred from homology"/>
<name>A0AA39SZ55_ACESA</name>
<dbReference type="GO" id="GO:0006412">
    <property type="term" value="P:translation"/>
    <property type="evidence" value="ECO:0007669"/>
    <property type="project" value="InterPro"/>
</dbReference>
<evidence type="ECO:0000313" key="5">
    <source>
        <dbReference type="Proteomes" id="UP001168877"/>
    </source>
</evidence>
<evidence type="ECO:0000256" key="2">
    <source>
        <dbReference type="ARBA" id="ARBA00022980"/>
    </source>
</evidence>
<comment type="similarity">
    <text evidence="1">Belongs to the eukaryotic ribosomal protein eL33 family.</text>
</comment>
<keyword evidence="2" id="KW-0689">Ribosomal protein</keyword>
<dbReference type="GO" id="GO:0005840">
    <property type="term" value="C:ribosome"/>
    <property type="evidence" value="ECO:0007669"/>
    <property type="project" value="UniProtKB-KW"/>
</dbReference>
<keyword evidence="5" id="KW-1185">Reference proteome</keyword>
<dbReference type="Gene3D" id="2.40.10.190">
    <property type="entry name" value="translation elongation factor selb, chain A, domain 4"/>
    <property type="match status" value="1"/>
</dbReference>